<dbReference type="UniPathway" id="UPA00068">
    <property type="reaction ID" value="UER00107"/>
</dbReference>
<gene>
    <name evidence="9" type="primary">argB</name>
    <name evidence="11" type="ORF">SAMN02745178_01997</name>
</gene>
<dbReference type="EMBL" id="FUYF01000011">
    <property type="protein sequence ID" value="SKA89993.1"/>
    <property type="molecule type" value="Genomic_DNA"/>
</dbReference>
<comment type="subcellular location">
    <subcellularLocation>
        <location evidence="9">Cytoplasm</location>
    </subcellularLocation>
</comment>
<dbReference type="GO" id="GO:0003991">
    <property type="term" value="F:acetylglutamate kinase activity"/>
    <property type="evidence" value="ECO:0007669"/>
    <property type="project" value="UniProtKB-UniRule"/>
</dbReference>
<evidence type="ECO:0000256" key="9">
    <source>
        <dbReference type="HAMAP-Rule" id="MF_00082"/>
    </source>
</evidence>
<feature type="binding site" evidence="9">
    <location>
        <position position="90"/>
    </location>
    <ligand>
        <name>substrate</name>
    </ligand>
</feature>
<accession>A0A1T4XKR6</accession>
<dbReference type="EC" id="2.7.2.8" evidence="9"/>
<evidence type="ECO:0000259" key="10">
    <source>
        <dbReference type="Pfam" id="PF00696"/>
    </source>
</evidence>
<comment type="pathway">
    <text evidence="1 9">Amino-acid biosynthesis; L-arginine biosynthesis; N(2)-acetyl-L-ornithine from L-glutamate: step 2/4.</text>
</comment>
<evidence type="ECO:0000256" key="5">
    <source>
        <dbReference type="ARBA" id="ARBA00022741"/>
    </source>
</evidence>
<dbReference type="Proteomes" id="UP000190286">
    <property type="component" value="Unassembled WGS sequence"/>
</dbReference>
<feature type="site" description="Transition state stabilizer" evidence="9">
    <location>
        <position position="243"/>
    </location>
</feature>
<dbReference type="InterPro" id="IPR041727">
    <property type="entry name" value="NAGK-C"/>
</dbReference>
<feature type="site" description="Transition state stabilizer" evidence="9">
    <location>
        <position position="33"/>
    </location>
</feature>
<dbReference type="GO" id="GO:0005524">
    <property type="term" value="F:ATP binding"/>
    <property type="evidence" value="ECO:0007669"/>
    <property type="project" value="UniProtKB-UniRule"/>
</dbReference>
<evidence type="ECO:0000256" key="3">
    <source>
        <dbReference type="ARBA" id="ARBA00022605"/>
    </source>
</evidence>
<feature type="binding site" evidence="9">
    <location>
        <begin position="68"/>
        <end position="69"/>
    </location>
    <ligand>
        <name>substrate</name>
    </ligand>
</feature>
<keyword evidence="9" id="KW-0963">Cytoplasm</keyword>
<sequence length="289" mass="31242">MRRSTMKNEQMALLFSEATPYIQKYHGKTLVIKYGGNAMVNDDLKLAVMNDLVTLTLLGVRVVLVHGGGPAINSMLKKVGKESKFVGGLRYTDEETMGIVQQVLAGQVNKDLVALLKGRGVGLCGMDGHMIMCKRKSDVDLGYVGEIEKVNTTLIDHLLADSFIPVIATVGMDDNGVPYNINADTAAAEIAIALHAEKLVSMTDIVGLLYDKNDESTLIPEVEVSEIEGYKAAGVIAGGMLPKIEGMADAIYQGVHEAVIIDGRVPHSILLEMFSDRGAGTMFYRRGNR</sequence>
<dbReference type="PIRSF" id="PIRSF000728">
    <property type="entry name" value="NAGK"/>
    <property type="match status" value="1"/>
</dbReference>
<evidence type="ECO:0000313" key="11">
    <source>
        <dbReference type="EMBL" id="SKA89993.1"/>
    </source>
</evidence>
<dbReference type="AlphaFoldDB" id="A0A1T4XKR6"/>
<evidence type="ECO:0000256" key="8">
    <source>
        <dbReference type="ARBA" id="ARBA00048141"/>
    </source>
</evidence>
<reference evidence="11 12" key="1">
    <citation type="submission" date="2017-02" db="EMBL/GenBank/DDBJ databases">
        <authorList>
            <person name="Peterson S.W."/>
        </authorList>
    </citation>
    <scope>NUCLEOTIDE SEQUENCE [LARGE SCALE GENOMIC DNA]</scope>
    <source>
        <strain evidence="11 12">ATCC 27749</strain>
    </source>
</reference>
<evidence type="ECO:0000256" key="2">
    <source>
        <dbReference type="ARBA" id="ARBA00022571"/>
    </source>
</evidence>
<dbReference type="HAMAP" id="MF_00082">
    <property type="entry name" value="ArgB"/>
    <property type="match status" value="1"/>
</dbReference>
<dbReference type="InterPro" id="IPR036393">
    <property type="entry name" value="AceGlu_kinase-like_sf"/>
</dbReference>
<dbReference type="GO" id="GO:0042450">
    <property type="term" value="P:L-arginine biosynthetic process via ornithine"/>
    <property type="evidence" value="ECO:0007669"/>
    <property type="project" value="UniProtKB-UniRule"/>
</dbReference>
<keyword evidence="7 9" id="KW-0067">ATP-binding</keyword>
<keyword evidence="6 9" id="KW-0418">Kinase</keyword>
<feature type="binding site" evidence="9">
    <location>
        <position position="180"/>
    </location>
    <ligand>
        <name>substrate</name>
    </ligand>
</feature>
<evidence type="ECO:0000256" key="7">
    <source>
        <dbReference type="ARBA" id="ARBA00022840"/>
    </source>
</evidence>
<dbReference type="CDD" id="cd04250">
    <property type="entry name" value="AAK_NAGK-C"/>
    <property type="match status" value="1"/>
</dbReference>
<dbReference type="InterPro" id="IPR001048">
    <property type="entry name" value="Asp/Glu/Uridylate_kinase"/>
</dbReference>
<name>A0A1T4XKR6_9FIRM</name>
<dbReference type="FunFam" id="3.40.1160.10:FF:000004">
    <property type="entry name" value="Acetylglutamate kinase"/>
    <property type="match status" value="1"/>
</dbReference>
<organism evidence="11 12">
    <name type="scientific">Gemmiger formicilis</name>
    <dbReference type="NCBI Taxonomy" id="745368"/>
    <lineage>
        <taxon>Bacteria</taxon>
        <taxon>Bacillati</taxon>
        <taxon>Bacillota</taxon>
        <taxon>Clostridia</taxon>
        <taxon>Eubacteriales</taxon>
        <taxon>Gemmiger</taxon>
    </lineage>
</organism>
<evidence type="ECO:0000256" key="1">
    <source>
        <dbReference type="ARBA" id="ARBA00004828"/>
    </source>
</evidence>
<proteinExistence type="inferred from homology"/>
<evidence type="ECO:0000256" key="4">
    <source>
        <dbReference type="ARBA" id="ARBA00022679"/>
    </source>
</evidence>
<dbReference type="Pfam" id="PF00696">
    <property type="entry name" value="AA_kinase"/>
    <property type="match status" value="1"/>
</dbReference>
<comment type="function">
    <text evidence="9">Catalyzes the ATP-dependent phosphorylation of N-acetyl-L-glutamate.</text>
</comment>
<dbReference type="Gene3D" id="3.40.1160.10">
    <property type="entry name" value="Acetylglutamate kinase-like"/>
    <property type="match status" value="1"/>
</dbReference>
<keyword evidence="4 9" id="KW-0808">Transferase</keyword>
<dbReference type="GO" id="GO:0005737">
    <property type="term" value="C:cytoplasm"/>
    <property type="evidence" value="ECO:0007669"/>
    <property type="project" value="UniProtKB-SubCell"/>
</dbReference>
<keyword evidence="5 9" id="KW-0547">Nucleotide-binding</keyword>
<protein>
    <recommendedName>
        <fullName evidence="9">Acetylglutamate kinase</fullName>
        <ecNumber evidence="9">2.7.2.8</ecNumber>
    </recommendedName>
    <alternativeName>
        <fullName evidence="9">N-acetyl-L-glutamate 5-phosphotransferase</fullName>
    </alternativeName>
    <alternativeName>
        <fullName evidence="9">NAG kinase</fullName>
        <shortName evidence="9">NAGK</shortName>
    </alternativeName>
</protein>
<dbReference type="PANTHER" id="PTHR23342:SF0">
    <property type="entry name" value="N-ACETYLGLUTAMATE SYNTHASE, MITOCHONDRIAL"/>
    <property type="match status" value="1"/>
</dbReference>
<keyword evidence="12" id="KW-1185">Reference proteome</keyword>
<keyword evidence="3 9" id="KW-0028">Amino-acid biosynthesis</keyword>
<dbReference type="STRING" id="745368.SAMN02745178_01997"/>
<evidence type="ECO:0000313" key="12">
    <source>
        <dbReference type="Proteomes" id="UP000190286"/>
    </source>
</evidence>
<evidence type="ECO:0000256" key="6">
    <source>
        <dbReference type="ARBA" id="ARBA00022777"/>
    </source>
</evidence>
<dbReference type="NCBIfam" id="TIGR00761">
    <property type="entry name" value="argB"/>
    <property type="match status" value="1"/>
</dbReference>
<dbReference type="InterPro" id="IPR001057">
    <property type="entry name" value="Glu/AcGlu_kinase"/>
</dbReference>
<keyword evidence="2 9" id="KW-0055">Arginine biosynthesis</keyword>
<dbReference type="SUPFAM" id="SSF53633">
    <property type="entry name" value="Carbamate kinase-like"/>
    <property type="match status" value="1"/>
</dbReference>
<feature type="domain" description="Aspartate/glutamate/uridylate kinase" evidence="10">
    <location>
        <begin position="28"/>
        <end position="262"/>
    </location>
</feature>
<comment type="catalytic activity">
    <reaction evidence="8 9">
        <text>N-acetyl-L-glutamate + ATP = N-acetyl-L-glutamyl 5-phosphate + ADP</text>
        <dbReference type="Rhea" id="RHEA:14629"/>
        <dbReference type="ChEBI" id="CHEBI:30616"/>
        <dbReference type="ChEBI" id="CHEBI:44337"/>
        <dbReference type="ChEBI" id="CHEBI:57936"/>
        <dbReference type="ChEBI" id="CHEBI:456216"/>
        <dbReference type="EC" id="2.7.2.8"/>
    </reaction>
</comment>
<dbReference type="InterPro" id="IPR004662">
    <property type="entry name" value="AcgluKinase_fam"/>
</dbReference>
<dbReference type="InterPro" id="IPR037528">
    <property type="entry name" value="ArgB"/>
</dbReference>
<dbReference type="PANTHER" id="PTHR23342">
    <property type="entry name" value="N-ACETYLGLUTAMATE SYNTHASE"/>
    <property type="match status" value="1"/>
</dbReference>
<comment type="similarity">
    <text evidence="9">Belongs to the acetylglutamate kinase family. ArgB subfamily.</text>
</comment>
<dbReference type="PRINTS" id="PR00474">
    <property type="entry name" value="GLU5KINASE"/>
</dbReference>